<keyword evidence="2" id="KW-1185">Reference proteome</keyword>
<evidence type="ECO:0000313" key="2">
    <source>
        <dbReference type="Proteomes" id="UP000308600"/>
    </source>
</evidence>
<name>A0ACD3B0Z1_9AGAR</name>
<proteinExistence type="predicted"/>
<reference evidence="1 2" key="1">
    <citation type="journal article" date="2019" name="Nat. Ecol. Evol.">
        <title>Megaphylogeny resolves global patterns of mushroom evolution.</title>
        <authorList>
            <person name="Varga T."/>
            <person name="Krizsan K."/>
            <person name="Foldi C."/>
            <person name="Dima B."/>
            <person name="Sanchez-Garcia M."/>
            <person name="Sanchez-Ramirez S."/>
            <person name="Szollosi G.J."/>
            <person name="Szarkandi J.G."/>
            <person name="Papp V."/>
            <person name="Albert L."/>
            <person name="Andreopoulos W."/>
            <person name="Angelini C."/>
            <person name="Antonin V."/>
            <person name="Barry K.W."/>
            <person name="Bougher N.L."/>
            <person name="Buchanan P."/>
            <person name="Buyck B."/>
            <person name="Bense V."/>
            <person name="Catcheside P."/>
            <person name="Chovatia M."/>
            <person name="Cooper J."/>
            <person name="Damon W."/>
            <person name="Desjardin D."/>
            <person name="Finy P."/>
            <person name="Geml J."/>
            <person name="Haridas S."/>
            <person name="Hughes K."/>
            <person name="Justo A."/>
            <person name="Karasinski D."/>
            <person name="Kautmanova I."/>
            <person name="Kiss B."/>
            <person name="Kocsube S."/>
            <person name="Kotiranta H."/>
            <person name="LaButti K.M."/>
            <person name="Lechner B.E."/>
            <person name="Liimatainen K."/>
            <person name="Lipzen A."/>
            <person name="Lukacs Z."/>
            <person name="Mihaltcheva S."/>
            <person name="Morgado L.N."/>
            <person name="Niskanen T."/>
            <person name="Noordeloos M.E."/>
            <person name="Ohm R.A."/>
            <person name="Ortiz-Santana B."/>
            <person name="Ovrebo C."/>
            <person name="Racz N."/>
            <person name="Riley R."/>
            <person name="Savchenko A."/>
            <person name="Shiryaev A."/>
            <person name="Soop K."/>
            <person name="Spirin V."/>
            <person name="Szebenyi C."/>
            <person name="Tomsovsky M."/>
            <person name="Tulloss R.E."/>
            <person name="Uehling J."/>
            <person name="Grigoriev I.V."/>
            <person name="Vagvolgyi C."/>
            <person name="Papp T."/>
            <person name="Martin F.M."/>
            <person name="Miettinen O."/>
            <person name="Hibbett D.S."/>
            <person name="Nagy L.G."/>
        </authorList>
    </citation>
    <scope>NUCLEOTIDE SEQUENCE [LARGE SCALE GENOMIC DNA]</scope>
    <source>
        <strain evidence="1 2">NL-1719</strain>
    </source>
</reference>
<protein>
    <submittedName>
        <fullName evidence="1">Uncharacterized protein</fullName>
    </submittedName>
</protein>
<dbReference type="Proteomes" id="UP000308600">
    <property type="component" value="Unassembled WGS sequence"/>
</dbReference>
<evidence type="ECO:0000313" key="1">
    <source>
        <dbReference type="EMBL" id="TFK71933.1"/>
    </source>
</evidence>
<accession>A0ACD3B0Z1</accession>
<dbReference type="EMBL" id="ML208291">
    <property type="protein sequence ID" value="TFK71933.1"/>
    <property type="molecule type" value="Genomic_DNA"/>
</dbReference>
<gene>
    <name evidence="1" type="ORF">BDN72DRAFT_895186</name>
</gene>
<sequence length="495" mass="56399">MTSLASLSIHGLTPDAAYRKLDEEIAQLQSRLCSLRTLRNTLSPICKIPTELLSKIFTHTQEYNSPTFYGKVDLHARWIVSWVCRHWRDIALTSPSLWTIICSQRTKTRISLDLFQELLIRSRNMPLFVGLHNPPLDTLKMCLSHMPRIQHLRLASTLLPEVADLLDQPAPLLTSLELRIVALRSATNFQGVYPRLKRLIIETTPFVALSALITPVLTTLRIINPVLQMGVNDLIGQLPSLQRLTELVLGQCFRDDEDVASLPRRIRLPNLQDLALSEVSYNLMFDFITCLDVPQADVSVSWPEDVEEVTDTDRDDFWTGLNLLVREAEIPLPIRHLKLRRKEPDFTADISSSPSQHRYSFQIPNPHLASTFLFYSTIPLENLETLDTNNLPVGILRDLAALTKLKSVTVKEEAAWTFIEMFSFKPDANETPFPAVKELTVQGIHLTEDDRPSLEDTLEVRKEAGYGLDKLVFRRCEDVEVDNFKNFVNVIEVVE</sequence>
<organism evidence="1 2">
    <name type="scientific">Pluteus cervinus</name>
    <dbReference type="NCBI Taxonomy" id="181527"/>
    <lineage>
        <taxon>Eukaryota</taxon>
        <taxon>Fungi</taxon>
        <taxon>Dikarya</taxon>
        <taxon>Basidiomycota</taxon>
        <taxon>Agaricomycotina</taxon>
        <taxon>Agaricomycetes</taxon>
        <taxon>Agaricomycetidae</taxon>
        <taxon>Agaricales</taxon>
        <taxon>Pluteineae</taxon>
        <taxon>Pluteaceae</taxon>
        <taxon>Pluteus</taxon>
    </lineage>
</organism>